<keyword evidence="3 6" id="KW-0812">Transmembrane</keyword>
<dbReference type="InterPro" id="IPR050833">
    <property type="entry name" value="Poly_Biosynth_Transport"/>
</dbReference>
<dbReference type="PANTHER" id="PTHR30250">
    <property type="entry name" value="PST FAMILY PREDICTED COLANIC ACID TRANSPORTER"/>
    <property type="match status" value="1"/>
</dbReference>
<feature type="transmembrane region" description="Helical" evidence="6">
    <location>
        <begin position="49"/>
        <end position="71"/>
    </location>
</feature>
<keyword evidence="5 6" id="KW-0472">Membrane</keyword>
<reference evidence="7 8" key="2">
    <citation type="journal article" date="2015" name="Genome Announc.">
        <title>Complete Genome Sequence of Coriobacteriaceae Strain 68-1-3, a Novel Mucus-Degrading Isolate from the Swine Intestinal Tract.</title>
        <authorList>
            <person name="Looft T."/>
            <person name="Bayles D.O."/>
            <person name="Alt D.P."/>
            <person name="Stanton T.B."/>
        </authorList>
    </citation>
    <scope>NUCLEOTIDE SEQUENCE [LARGE SCALE GENOMIC DNA]</scope>
    <source>
        <strain evidence="7 8">68-1-3</strain>
    </source>
</reference>
<dbReference type="InterPro" id="IPR002797">
    <property type="entry name" value="Polysacc_synth"/>
</dbReference>
<accession>A0A0A8BBW9</accession>
<sequence>MLGSSQLGVYAFTYTIANYFIFFILLGLNQYGVRAIAKVREDRQILSKTFCSIFAMQFLAGAAVTTVYLGYVALSSPDIIRFSLIWCIWVGAEIFDVGWLFFGLEEFKAITIRNVIIRFLVVAGIFLFVHDQEDLWVYCLIQAMGNFVSALVLWPMLAGKVRFALPKLKEIIPHIKPNLVLFAPVIAISFYTQIDKVLLGVLASMSQLGFYDNAEKITLIPLAIIQSLGTAMLPRMSKLVSSGEGESVRGHIGISIWFSTALALGLSFGIAAISPEFVPIFFGEGFEPVATMMPIIGMIIPIVAWSNVLGVQYLIPHGKDVMFLASVSVGAAVNVALNLVMIPLWQGVGSSVATVIAEFAVMLVQVYYLRSELPFRRYLKDVLPYLFIGAAMYGVIRMGVFLPVDGVARLVLEIVVGGSFFLLASIVWMKKTHDGRIKHLLPSRFR</sequence>
<proteinExistence type="predicted"/>
<comment type="subcellular location">
    <subcellularLocation>
        <location evidence="1">Cell membrane</location>
        <topology evidence="1">Multi-pass membrane protein</topology>
    </subcellularLocation>
</comment>
<feature type="transmembrane region" description="Helical" evidence="6">
    <location>
        <begin position="410"/>
        <end position="429"/>
    </location>
</feature>
<feature type="transmembrane region" description="Helical" evidence="6">
    <location>
        <begin position="111"/>
        <end position="129"/>
    </location>
</feature>
<feature type="transmembrane region" description="Helical" evidence="6">
    <location>
        <begin position="135"/>
        <end position="157"/>
    </location>
</feature>
<dbReference type="STRING" id="1531429.JI75_08235"/>
<dbReference type="AlphaFoldDB" id="A0A0A8BBW9"/>
<dbReference type="KEGG" id="cbac:JI75_08235"/>
<evidence type="ECO:0000256" key="5">
    <source>
        <dbReference type="ARBA" id="ARBA00023136"/>
    </source>
</evidence>
<keyword evidence="8" id="KW-1185">Reference proteome</keyword>
<feature type="transmembrane region" description="Helical" evidence="6">
    <location>
        <begin position="382"/>
        <end position="404"/>
    </location>
</feature>
<gene>
    <name evidence="7" type="ORF">JI75_08235</name>
</gene>
<feature type="transmembrane region" description="Helical" evidence="6">
    <location>
        <begin position="254"/>
        <end position="273"/>
    </location>
</feature>
<dbReference type="HOGENOM" id="CLU_022017_0_0_11"/>
<evidence type="ECO:0000256" key="6">
    <source>
        <dbReference type="SAM" id="Phobius"/>
    </source>
</evidence>
<protein>
    <submittedName>
        <fullName evidence="7">Uncharacterized protein</fullName>
    </submittedName>
</protein>
<organism evidence="7 8">
    <name type="scientific">Berryella intestinalis</name>
    <dbReference type="NCBI Taxonomy" id="1531429"/>
    <lineage>
        <taxon>Bacteria</taxon>
        <taxon>Bacillati</taxon>
        <taxon>Actinomycetota</taxon>
        <taxon>Coriobacteriia</taxon>
        <taxon>Eggerthellales</taxon>
        <taxon>Eggerthellaceae</taxon>
        <taxon>Berryella</taxon>
    </lineage>
</organism>
<evidence type="ECO:0000256" key="1">
    <source>
        <dbReference type="ARBA" id="ARBA00004651"/>
    </source>
</evidence>
<evidence type="ECO:0000256" key="2">
    <source>
        <dbReference type="ARBA" id="ARBA00022475"/>
    </source>
</evidence>
<feature type="transmembrane region" description="Helical" evidence="6">
    <location>
        <begin position="322"/>
        <end position="345"/>
    </location>
</feature>
<evidence type="ECO:0000313" key="8">
    <source>
        <dbReference type="Proteomes" id="UP000031121"/>
    </source>
</evidence>
<feature type="transmembrane region" description="Helical" evidence="6">
    <location>
        <begin position="214"/>
        <end position="233"/>
    </location>
</feature>
<dbReference type="EMBL" id="CP009302">
    <property type="protein sequence ID" value="AJC12637.1"/>
    <property type="molecule type" value="Genomic_DNA"/>
</dbReference>
<reference evidence="8" key="1">
    <citation type="submission" date="2014-08" db="EMBL/GenBank/DDBJ databases">
        <title>Coriobacteriaceae sp. complete genome.</title>
        <authorList>
            <person name="Looft T."/>
            <person name="Bayles D.O."/>
            <person name="Stanton T.B."/>
        </authorList>
    </citation>
    <scope>NUCLEOTIDE SEQUENCE [LARGE SCALE GENOMIC DNA]</scope>
    <source>
        <strain evidence="8">68-1-3</strain>
    </source>
</reference>
<keyword evidence="2" id="KW-1003">Cell membrane</keyword>
<evidence type="ECO:0000256" key="3">
    <source>
        <dbReference type="ARBA" id="ARBA00022692"/>
    </source>
</evidence>
<feature type="transmembrane region" description="Helical" evidence="6">
    <location>
        <begin position="6"/>
        <end position="28"/>
    </location>
</feature>
<feature type="transmembrane region" description="Helical" evidence="6">
    <location>
        <begin position="83"/>
        <end position="104"/>
    </location>
</feature>
<evidence type="ECO:0000313" key="7">
    <source>
        <dbReference type="EMBL" id="AJC12637.1"/>
    </source>
</evidence>
<feature type="transmembrane region" description="Helical" evidence="6">
    <location>
        <begin position="178"/>
        <end position="194"/>
    </location>
</feature>
<dbReference type="Pfam" id="PF01943">
    <property type="entry name" value="Polysacc_synt"/>
    <property type="match status" value="1"/>
</dbReference>
<name>A0A0A8BBW9_9ACTN</name>
<keyword evidence="4 6" id="KW-1133">Transmembrane helix</keyword>
<dbReference type="PANTHER" id="PTHR30250:SF11">
    <property type="entry name" value="O-ANTIGEN TRANSPORTER-RELATED"/>
    <property type="match status" value="1"/>
</dbReference>
<feature type="transmembrane region" description="Helical" evidence="6">
    <location>
        <begin position="293"/>
        <end position="315"/>
    </location>
</feature>
<dbReference type="GO" id="GO:0005886">
    <property type="term" value="C:plasma membrane"/>
    <property type="evidence" value="ECO:0007669"/>
    <property type="project" value="UniProtKB-SubCell"/>
</dbReference>
<feature type="transmembrane region" description="Helical" evidence="6">
    <location>
        <begin position="351"/>
        <end position="370"/>
    </location>
</feature>
<evidence type="ECO:0000256" key="4">
    <source>
        <dbReference type="ARBA" id="ARBA00022989"/>
    </source>
</evidence>
<dbReference type="Proteomes" id="UP000031121">
    <property type="component" value="Chromosome"/>
</dbReference>